<dbReference type="Proteomes" id="UP001219518">
    <property type="component" value="Unassembled WGS sequence"/>
</dbReference>
<sequence length="87" mass="10327">MKKTEIASLKLYRKVFRSYKLRFCKPKKDQYPKCLAWKHKAPGARTPERADKMTVHFKQKQLSYELKDADTKFVQSADNRKELCGNM</sequence>
<organism evidence="1 2">
    <name type="scientific">Frankliniella fusca</name>
    <dbReference type="NCBI Taxonomy" id="407009"/>
    <lineage>
        <taxon>Eukaryota</taxon>
        <taxon>Metazoa</taxon>
        <taxon>Ecdysozoa</taxon>
        <taxon>Arthropoda</taxon>
        <taxon>Hexapoda</taxon>
        <taxon>Insecta</taxon>
        <taxon>Pterygota</taxon>
        <taxon>Neoptera</taxon>
        <taxon>Paraneoptera</taxon>
        <taxon>Thysanoptera</taxon>
        <taxon>Terebrantia</taxon>
        <taxon>Thripoidea</taxon>
        <taxon>Thripidae</taxon>
        <taxon>Frankliniella</taxon>
    </lineage>
</organism>
<reference evidence="1" key="2">
    <citation type="journal article" date="2023" name="BMC Genomics">
        <title>Pest status, molecular evolution, and epigenetic factors derived from the genome assembly of Frankliniella fusca, a thysanopteran phytovirus vector.</title>
        <authorList>
            <person name="Catto M.A."/>
            <person name="Labadie P.E."/>
            <person name="Jacobson A.L."/>
            <person name="Kennedy G.G."/>
            <person name="Srinivasan R."/>
            <person name="Hunt B.G."/>
        </authorList>
    </citation>
    <scope>NUCLEOTIDE SEQUENCE</scope>
    <source>
        <strain evidence="1">PL_HMW_Pooled</strain>
    </source>
</reference>
<name>A0AAE1L6E7_9NEOP</name>
<reference evidence="1" key="1">
    <citation type="submission" date="2021-07" db="EMBL/GenBank/DDBJ databases">
        <authorList>
            <person name="Catto M.A."/>
            <person name="Jacobson A."/>
            <person name="Kennedy G."/>
            <person name="Labadie P."/>
            <person name="Hunt B.G."/>
            <person name="Srinivasan R."/>
        </authorList>
    </citation>
    <scope>NUCLEOTIDE SEQUENCE</scope>
    <source>
        <strain evidence="1">PL_HMW_Pooled</strain>
        <tissue evidence="1">Head</tissue>
    </source>
</reference>
<evidence type="ECO:0000313" key="1">
    <source>
        <dbReference type="EMBL" id="KAK3908283.1"/>
    </source>
</evidence>
<dbReference type="AlphaFoldDB" id="A0AAE1L6E7"/>
<keyword evidence="1" id="KW-0378">Hydrolase</keyword>
<keyword evidence="2" id="KW-1185">Reference proteome</keyword>
<gene>
    <name evidence="1" type="ORF">KUF71_003244</name>
</gene>
<keyword evidence="1" id="KW-0645">Protease</keyword>
<proteinExistence type="predicted"/>
<accession>A0AAE1L6E7</accession>
<comment type="caution">
    <text evidence="1">The sequence shown here is derived from an EMBL/GenBank/DDBJ whole genome shotgun (WGS) entry which is preliminary data.</text>
</comment>
<dbReference type="GO" id="GO:0004177">
    <property type="term" value="F:aminopeptidase activity"/>
    <property type="evidence" value="ECO:0007669"/>
    <property type="project" value="UniProtKB-KW"/>
</dbReference>
<protein>
    <submittedName>
        <fullName evidence="1">Cytosol aminopeptidase</fullName>
    </submittedName>
</protein>
<evidence type="ECO:0000313" key="2">
    <source>
        <dbReference type="Proteomes" id="UP001219518"/>
    </source>
</evidence>
<keyword evidence="1" id="KW-0031">Aminopeptidase</keyword>
<dbReference type="EMBL" id="JAHWGI010000034">
    <property type="protein sequence ID" value="KAK3908283.1"/>
    <property type="molecule type" value="Genomic_DNA"/>
</dbReference>